<organism evidence="1">
    <name type="scientific">bioreactor metagenome</name>
    <dbReference type="NCBI Taxonomy" id="1076179"/>
    <lineage>
        <taxon>unclassified sequences</taxon>
        <taxon>metagenomes</taxon>
        <taxon>ecological metagenomes</taxon>
    </lineage>
</organism>
<dbReference type="EMBL" id="VSSQ01001478">
    <property type="protein sequence ID" value="MPM08677.1"/>
    <property type="molecule type" value="Genomic_DNA"/>
</dbReference>
<reference evidence="1" key="1">
    <citation type="submission" date="2019-08" db="EMBL/GenBank/DDBJ databases">
        <authorList>
            <person name="Kucharzyk K."/>
            <person name="Murdoch R.W."/>
            <person name="Higgins S."/>
            <person name="Loffler F."/>
        </authorList>
    </citation>
    <scope>NUCLEOTIDE SEQUENCE</scope>
</reference>
<comment type="caution">
    <text evidence="1">The sequence shown here is derived from an EMBL/GenBank/DDBJ whole genome shotgun (WGS) entry which is preliminary data.</text>
</comment>
<protein>
    <submittedName>
        <fullName evidence="1">Uncharacterized protein</fullName>
    </submittedName>
</protein>
<accession>A0A644WY98</accession>
<evidence type="ECO:0000313" key="1">
    <source>
        <dbReference type="EMBL" id="MPM08677.1"/>
    </source>
</evidence>
<proteinExistence type="predicted"/>
<gene>
    <name evidence="1" type="ORF">SDC9_54991</name>
</gene>
<sequence>MAFSIFYTVYIVFKYGINCPYWDEWDIVRLYHNFFENGFDALKLLSYQTNEHRNPVAVAL</sequence>
<dbReference type="AlphaFoldDB" id="A0A644WY98"/>
<name>A0A644WY98_9ZZZZ</name>